<reference evidence="1 2" key="1">
    <citation type="submission" date="2021-06" db="EMBL/GenBank/DDBJ databases">
        <title>Caerostris extrusa draft genome.</title>
        <authorList>
            <person name="Kono N."/>
            <person name="Arakawa K."/>
        </authorList>
    </citation>
    <scope>NUCLEOTIDE SEQUENCE [LARGE SCALE GENOMIC DNA]</scope>
</reference>
<name>A0AAV4T7V8_CAEEX</name>
<dbReference type="AlphaFoldDB" id="A0AAV4T7V8"/>
<sequence length="111" mass="12816">MSEIARKLNLVLPSELSPPSCIDCSLLRAFLRLLPLRELNRTRDRSGAKLNFFFTFFQKLLRHALSAAFESIFTFLPVKSIYQQKSERSSAKTTWVCLCNRLFPHALFAAY</sequence>
<keyword evidence="2" id="KW-1185">Reference proteome</keyword>
<proteinExistence type="predicted"/>
<gene>
    <name evidence="1" type="ORF">CEXT_290121</name>
</gene>
<evidence type="ECO:0000313" key="1">
    <source>
        <dbReference type="EMBL" id="GIY41571.1"/>
    </source>
</evidence>
<dbReference type="EMBL" id="BPLR01010726">
    <property type="protein sequence ID" value="GIY41571.1"/>
    <property type="molecule type" value="Genomic_DNA"/>
</dbReference>
<organism evidence="1 2">
    <name type="scientific">Caerostris extrusa</name>
    <name type="common">Bark spider</name>
    <name type="synonym">Caerostris bankana</name>
    <dbReference type="NCBI Taxonomy" id="172846"/>
    <lineage>
        <taxon>Eukaryota</taxon>
        <taxon>Metazoa</taxon>
        <taxon>Ecdysozoa</taxon>
        <taxon>Arthropoda</taxon>
        <taxon>Chelicerata</taxon>
        <taxon>Arachnida</taxon>
        <taxon>Araneae</taxon>
        <taxon>Araneomorphae</taxon>
        <taxon>Entelegynae</taxon>
        <taxon>Araneoidea</taxon>
        <taxon>Araneidae</taxon>
        <taxon>Caerostris</taxon>
    </lineage>
</organism>
<dbReference type="Proteomes" id="UP001054945">
    <property type="component" value="Unassembled WGS sequence"/>
</dbReference>
<protein>
    <submittedName>
        <fullName evidence="1">Uncharacterized protein</fullName>
    </submittedName>
</protein>
<evidence type="ECO:0000313" key="2">
    <source>
        <dbReference type="Proteomes" id="UP001054945"/>
    </source>
</evidence>
<accession>A0AAV4T7V8</accession>
<comment type="caution">
    <text evidence="1">The sequence shown here is derived from an EMBL/GenBank/DDBJ whole genome shotgun (WGS) entry which is preliminary data.</text>
</comment>